<accession>A0A3M7PN20</accession>
<feature type="non-terminal residue" evidence="1">
    <location>
        <position position="270"/>
    </location>
</feature>
<evidence type="ECO:0000313" key="2">
    <source>
        <dbReference type="Proteomes" id="UP000276133"/>
    </source>
</evidence>
<evidence type="ECO:0000313" key="1">
    <source>
        <dbReference type="EMBL" id="RNA00048.1"/>
    </source>
</evidence>
<reference evidence="1 2" key="1">
    <citation type="journal article" date="2018" name="Sci. Rep.">
        <title>Genomic signatures of local adaptation to the degree of environmental predictability in rotifers.</title>
        <authorList>
            <person name="Franch-Gras L."/>
            <person name="Hahn C."/>
            <person name="Garcia-Roger E.M."/>
            <person name="Carmona M.J."/>
            <person name="Serra M."/>
            <person name="Gomez A."/>
        </authorList>
    </citation>
    <scope>NUCLEOTIDE SEQUENCE [LARGE SCALE GENOMIC DNA]</scope>
    <source>
        <strain evidence="1">HYR1</strain>
    </source>
</reference>
<sequence>MKIFFMMHKSVETDLYNKKCEIINSLIELIELRTKYRFNFDFKFIRPDVTNLQCSTSKAVMLPDDFDGKWSSRSSLDKPRLSDSECELNNNQFKQYTKVTLKNLLNKSPNSKKNKNELLQSRNEDLLKETALKNSEFCKSVVEDIVANSMNTVQSMIKKYSELAQNLVESSVDDGLDEMRKIIQIRKINELYLKCDCVNMNQYCRKKDRLDCKLLIYLICSVLEEMNFTNSAIFECKNYQLMKKLTGLAFEIYETHSQKKKLASSQQFYN</sequence>
<gene>
    <name evidence="1" type="ORF">BpHYR1_032436</name>
</gene>
<organism evidence="1 2">
    <name type="scientific">Brachionus plicatilis</name>
    <name type="common">Marine rotifer</name>
    <name type="synonym">Brachionus muelleri</name>
    <dbReference type="NCBI Taxonomy" id="10195"/>
    <lineage>
        <taxon>Eukaryota</taxon>
        <taxon>Metazoa</taxon>
        <taxon>Spiralia</taxon>
        <taxon>Gnathifera</taxon>
        <taxon>Rotifera</taxon>
        <taxon>Eurotatoria</taxon>
        <taxon>Monogononta</taxon>
        <taxon>Pseudotrocha</taxon>
        <taxon>Ploima</taxon>
        <taxon>Brachionidae</taxon>
        <taxon>Brachionus</taxon>
    </lineage>
</organism>
<dbReference type="EMBL" id="REGN01009945">
    <property type="protein sequence ID" value="RNA00048.1"/>
    <property type="molecule type" value="Genomic_DNA"/>
</dbReference>
<dbReference type="OrthoDB" id="10608494at2759"/>
<name>A0A3M7PN20_BRAPC</name>
<protein>
    <submittedName>
        <fullName evidence="1">Uncharacterized protein</fullName>
    </submittedName>
</protein>
<keyword evidence="2" id="KW-1185">Reference proteome</keyword>
<dbReference type="AlphaFoldDB" id="A0A3M7PN20"/>
<dbReference type="Proteomes" id="UP000276133">
    <property type="component" value="Unassembled WGS sequence"/>
</dbReference>
<proteinExistence type="predicted"/>
<comment type="caution">
    <text evidence="1">The sequence shown here is derived from an EMBL/GenBank/DDBJ whole genome shotgun (WGS) entry which is preliminary data.</text>
</comment>